<evidence type="ECO:0000313" key="2">
    <source>
        <dbReference type="EMBL" id="SHF80670.1"/>
    </source>
</evidence>
<organism evidence="2 3">
    <name type="scientific">Flavobacterium fontis</name>
    <dbReference type="NCBI Taxonomy" id="1124188"/>
    <lineage>
        <taxon>Bacteria</taxon>
        <taxon>Pseudomonadati</taxon>
        <taxon>Bacteroidota</taxon>
        <taxon>Flavobacteriia</taxon>
        <taxon>Flavobacteriales</taxon>
        <taxon>Flavobacteriaceae</taxon>
        <taxon>Flavobacterium</taxon>
    </lineage>
</organism>
<name>A0A1M5ENJ4_9FLAO</name>
<dbReference type="Proteomes" id="UP000184147">
    <property type="component" value="Unassembled WGS sequence"/>
</dbReference>
<accession>A0A1M5ENJ4</accession>
<dbReference type="AlphaFoldDB" id="A0A1M5ENJ4"/>
<feature type="transmembrane region" description="Helical" evidence="1">
    <location>
        <begin position="36"/>
        <end position="54"/>
    </location>
</feature>
<evidence type="ECO:0000256" key="1">
    <source>
        <dbReference type="SAM" id="Phobius"/>
    </source>
</evidence>
<protein>
    <submittedName>
        <fullName evidence="2">Uncharacterized protein</fullName>
    </submittedName>
</protein>
<dbReference type="RefSeq" id="WP_073365297.1">
    <property type="nucleotide sequence ID" value="NZ_FQVQ01000020.1"/>
</dbReference>
<dbReference type="EMBL" id="FQVQ01000020">
    <property type="protein sequence ID" value="SHF80670.1"/>
    <property type="molecule type" value="Genomic_DNA"/>
</dbReference>
<keyword evidence="1" id="KW-0472">Membrane</keyword>
<evidence type="ECO:0000313" key="3">
    <source>
        <dbReference type="Proteomes" id="UP000184147"/>
    </source>
</evidence>
<keyword evidence="1" id="KW-1133">Transmembrane helix</keyword>
<feature type="transmembrane region" description="Helical" evidence="1">
    <location>
        <begin position="7"/>
        <end position="24"/>
    </location>
</feature>
<keyword evidence="3" id="KW-1185">Reference proteome</keyword>
<keyword evidence="1" id="KW-0812">Transmembrane</keyword>
<proteinExistence type="predicted"/>
<gene>
    <name evidence="2" type="ORF">SAMN05444377_12031</name>
</gene>
<reference evidence="2 3" key="1">
    <citation type="submission" date="2016-11" db="EMBL/GenBank/DDBJ databases">
        <authorList>
            <person name="Jaros S."/>
            <person name="Januszkiewicz K."/>
            <person name="Wedrychowicz H."/>
        </authorList>
    </citation>
    <scope>NUCLEOTIDE SEQUENCE [LARGE SCALE GENOMIC DNA]</scope>
    <source>
        <strain evidence="2 3">DSM 25660</strain>
    </source>
</reference>
<dbReference type="STRING" id="1124188.SAMN05444377_12031"/>
<sequence>MSNKTFVYLYTVVLFGLTFLFVRRLFENIKTGDYDYLKLGLNLGIIIVLILKIVRLGKIENQKTDS</sequence>